<keyword evidence="1" id="KW-0812">Transmembrane</keyword>
<dbReference type="InterPro" id="IPR036291">
    <property type="entry name" value="NAD(P)-bd_dom_sf"/>
</dbReference>
<name>A0ABW0QW05_9BACL</name>
<comment type="caution">
    <text evidence="3">The sequence shown here is derived from an EMBL/GenBank/DDBJ whole genome shotgun (WGS) entry which is preliminary data.</text>
</comment>
<evidence type="ECO:0000259" key="2">
    <source>
        <dbReference type="Pfam" id="PF01370"/>
    </source>
</evidence>
<feature type="domain" description="NAD-dependent epimerase/dehydratase" evidence="2">
    <location>
        <begin position="8"/>
        <end position="215"/>
    </location>
</feature>
<dbReference type="InterPro" id="IPR001509">
    <property type="entry name" value="Epimerase_deHydtase"/>
</dbReference>
<dbReference type="RefSeq" id="WP_378110858.1">
    <property type="nucleotide sequence ID" value="NZ_JBHSNC010000017.1"/>
</dbReference>
<accession>A0ABW0QW05</accession>
<keyword evidence="1" id="KW-1133">Transmembrane helix</keyword>
<keyword evidence="4" id="KW-1185">Reference proteome</keyword>
<organism evidence="3 4">
    <name type="scientific">Cohnella yongneupensis</name>
    <dbReference type="NCBI Taxonomy" id="425006"/>
    <lineage>
        <taxon>Bacteria</taxon>
        <taxon>Bacillati</taxon>
        <taxon>Bacillota</taxon>
        <taxon>Bacilli</taxon>
        <taxon>Bacillales</taxon>
        <taxon>Paenibacillaceae</taxon>
        <taxon>Cohnella</taxon>
    </lineage>
</organism>
<evidence type="ECO:0000313" key="4">
    <source>
        <dbReference type="Proteomes" id="UP001596108"/>
    </source>
</evidence>
<sequence>MADFNLKIIIPGAAGLVGQNLIILLKERGYRNIVAIDQHPYNLKYLRELHPDIEIIQADVSKPGEWIESFEGGDVLIMLQAQITSKTAEPFVQNNIVATKHILEASKRFAIPYIVHISSSVVISVADDDYTRTKTEQEEIVINSGFNHCVLRPTLMFGWFDRKHLGWLSRFMKVTPVFPIPGDGKFMRQPLYVKDFCRVIIACMEQRPDGGVYNITGKERIDYVDIIRTIKRIKKLRTFILHIPMGLFYYLLKLYAVFSKKPPFTADQLKALTAGDQFPEDPWWKEFDITPTPFDQAMWETHHDARYSSYILKR</sequence>
<dbReference type="SUPFAM" id="SSF51735">
    <property type="entry name" value="NAD(P)-binding Rossmann-fold domains"/>
    <property type="match status" value="1"/>
</dbReference>
<evidence type="ECO:0000256" key="1">
    <source>
        <dbReference type="SAM" id="Phobius"/>
    </source>
</evidence>
<keyword evidence="1" id="KW-0472">Membrane</keyword>
<dbReference type="PANTHER" id="PTHR12126">
    <property type="entry name" value="NADH-UBIQUINONE OXIDOREDUCTASE 39 KDA SUBUNIT-RELATED"/>
    <property type="match status" value="1"/>
</dbReference>
<proteinExistence type="predicted"/>
<dbReference type="Gene3D" id="3.40.50.720">
    <property type="entry name" value="NAD(P)-binding Rossmann-like Domain"/>
    <property type="match status" value="1"/>
</dbReference>
<reference evidence="4" key="1">
    <citation type="journal article" date="2019" name="Int. J. Syst. Evol. Microbiol.">
        <title>The Global Catalogue of Microorganisms (GCM) 10K type strain sequencing project: providing services to taxonomists for standard genome sequencing and annotation.</title>
        <authorList>
            <consortium name="The Broad Institute Genomics Platform"/>
            <consortium name="The Broad Institute Genome Sequencing Center for Infectious Disease"/>
            <person name="Wu L."/>
            <person name="Ma J."/>
        </authorList>
    </citation>
    <scope>NUCLEOTIDE SEQUENCE [LARGE SCALE GENOMIC DNA]</scope>
    <source>
        <strain evidence="4">CGMCC 1.18578</strain>
    </source>
</reference>
<feature type="transmembrane region" description="Helical" evidence="1">
    <location>
        <begin position="238"/>
        <end position="258"/>
    </location>
</feature>
<dbReference type="EMBL" id="JBHSNC010000017">
    <property type="protein sequence ID" value="MFC5528990.1"/>
    <property type="molecule type" value="Genomic_DNA"/>
</dbReference>
<dbReference type="Proteomes" id="UP001596108">
    <property type="component" value="Unassembled WGS sequence"/>
</dbReference>
<dbReference type="Pfam" id="PF01370">
    <property type="entry name" value="Epimerase"/>
    <property type="match status" value="1"/>
</dbReference>
<dbReference type="PANTHER" id="PTHR12126:SF11">
    <property type="entry name" value="NADH DEHYDROGENASE [UBIQUINONE] 1 ALPHA SUBCOMPLEX SUBUNIT 9, MITOCHONDRIAL"/>
    <property type="match status" value="1"/>
</dbReference>
<evidence type="ECO:0000313" key="3">
    <source>
        <dbReference type="EMBL" id="MFC5528990.1"/>
    </source>
</evidence>
<dbReference type="InterPro" id="IPR051207">
    <property type="entry name" value="ComplexI_NDUFA9_subunit"/>
</dbReference>
<gene>
    <name evidence="3" type="ORF">ACFPQ4_05915</name>
</gene>
<protein>
    <submittedName>
        <fullName evidence="3">NAD-dependent epimerase/dehydratase family protein</fullName>
    </submittedName>
</protein>